<evidence type="ECO:0000313" key="5">
    <source>
        <dbReference type="Proteomes" id="UP001501725"/>
    </source>
</evidence>
<dbReference type="SMART" id="SM00089">
    <property type="entry name" value="PKD"/>
    <property type="match status" value="2"/>
</dbReference>
<dbReference type="Proteomes" id="UP001501725">
    <property type="component" value="Unassembled WGS sequence"/>
</dbReference>
<evidence type="ECO:0000256" key="2">
    <source>
        <dbReference type="ARBA" id="ARBA00022737"/>
    </source>
</evidence>
<keyword evidence="1" id="KW-0880">Kelch repeat</keyword>
<dbReference type="Gene3D" id="2.120.10.80">
    <property type="entry name" value="Kelch-type beta propeller"/>
    <property type="match status" value="2"/>
</dbReference>
<dbReference type="SUPFAM" id="SSF117281">
    <property type="entry name" value="Kelch motif"/>
    <property type="match status" value="1"/>
</dbReference>
<evidence type="ECO:0000313" key="4">
    <source>
        <dbReference type="EMBL" id="GAA4341532.1"/>
    </source>
</evidence>
<gene>
    <name evidence="4" type="ORF">GCM10023184_40070</name>
</gene>
<dbReference type="SMART" id="SM00612">
    <property type="entry name" value="Kelch"/>
    <property type="match status" value="3"/>
</dbReference>
<comment type="caution">
    <text evidence="4">The sequence shown here is derived from an EMBL/GenBank/DDBJ whole genome shotgun (WGS) entry which is preliminary data.</text>
</comment>
<dbReference type="Pfam" id="PF24681">
    <property type="entry name" value="Kelch_KLHDC2_KLHL20_DRC7"/>
    <property type="match status" value="1"/>
</dbReference>
<dbReference type="InterPro" id="IPR013783">
    <property type="entry name" value="Ig-like_fold"/>
</dbReference>
<dbReference type="EMBL" id="BAABGY010000016">
    <property type="protein sequence ID" value="GAA4341532.1"/>
    <property type="molecule type" value="Genomic_DNA"/>
</dbReference>
<feature type="domain" description="PKD" evidence="3">
    <location>
        <begin position="133"/>
        <end position="202"/>
    </location>
</feature>
<dbReference type="InterPro" id="IPR015915">
    <property type="entry name" value="Kelch-typ_b-propeller"/>
</dbReference>
<dbReference type="InterPro" id="IPR022409">
    <property type="entry name" value="PKD/Chitinase_dom"/>
</dbReference>
<accession>A0ABP8HMU2</accession>
<protein>
    <recommendedName>
        <fullName evidence="3">PKD domain-containing protein</fullName>
    </recommendedName>
</protein>
<dbReference type="InterPro" id="IPR000601">
    <property type="entry name" value="PKD_dom"/>
</dbReference>
<dbReference type="Pfam" id="PF22352">
    <property type="entry name" value="K319L-like_PKD"/>
    <property type="match status" value="2"/>
</dbReference>
<feature type="domain" description="PKD" evidence="3">
    <location>
        <begin position="38"/>
        <end position="111"/>
    </location>
</feature>
<proteinExistence type="predicted"/>
<reference evidence="5" key="1">
    <citation type="journal article" date="2019" name="Int. J. Syst. Evol. Microbiol.">
        <title>The Global Catalogue of Microorganisms (GCM) 10K type strain sequencing project: providing services to taxonomists for standard genome sequencing and annotation.</title>
        <authorList>
            <consortium name="The Broad Institute Genomics Platform"/>
            <consortium name="The Broad Institute Genome Sequencing Center for Infectious Disease"/>
            <person name="Wu L."/>
            <person name="Ma J."/>
        </authorList>
    </citation>
    <scope>NUCLEOTIDE SEQUENCE [LARGE SCALE GENOMIC DNA]</scope>
    <source>
        <strain evidence="5">JCM 17919</strain>
    </source>
</reference>
<dbReference type="PROSITE" id="PS50093">
    <property type="entry name" value="PKD"/>
    <property type="match status" value="2"/>
</dbReference>
<evidence type="ECO:0000256" key="1">
    <source>
        <dbReference type="ARBA" id="ARBA00022441"/>
    </source>
</evidence>
<dbReference type="PANTHER" id="PTHR45632">
    <property type="entry name" value="LD33804P"/>
    <property type="match status" value="1"/>
</dbReference>
<dbReference type="InterPro" id="IPR006652">
    <property type="entry name" value="Kelch_1"/>
</dbReference>
<dbReference type="Gene3D" id="2.60.40.10">
    <property type="entry name" value="Immunoglobulins"/>
    <property type="match status" value="2"/>
</dbReference>
<dbReference type="SUPFAM" id="SSF49299">
    <property type="entry name" value="PKD domain"/>
    <property type="match status" value="2"/>
</dbReference>
<sequence>MLSGCAREYSYESGPANRGPVADAGTDQALPAMTTATTLDGSASHDPDGTIASYTWVLLSGAGPVVASPTEPVSAIRNLSTGSWELELTVADNKGATAKDTVRITVGAAPAPTNRAPVARAGADTILPTGTTTATLNGSGSYDPDGTITAYRWDLLSAAGTPALTGATQPVAQASGLSAGTYLFRLTVTDNGGATGTDSILIRINNDCGVANRPIANAQLGTCAQLPAGIAGMDAVQVGNKLLFVGGEYYSGGISDHVMIYDLASNTSYATRLPVARLSPAVTVLGNKVFVAGGHDGWGFSTARVDIYDVPSNTWSAAQLSVSRTHASAVTVGNKVLIAGGQTEGGNFPGLTTVDIYDGGTNSWRTAQLAQPRTHIQGVALNGKAYFTGGMSQGAAGSVLPVIEVYDAATDSWSQPAALQMTQPRVYHAAFASGNTLYLAGGFVSATGPGTNQVEMIDVTTGARSFACLATERSNFRIVQKGTQLVFFTGTPHGTHDTFDILHLQTLQWTVGKLSNPLYVASIIGANNEIYVAGGAGLFSQTYFSDKVSKLTW</sequence>
<dbReference type="InterPro" id="IPR035986">
    <property type="entry name" value="PKD_dom_sf"/>
</dbReference>
<dbReference type="CDD" id="cd00146">
    <property type="entry name" value="PKD"/>
    <property type="match status" value="1"/>
</dbReference>
<name>A0ABP8HMU2_9BACT</name>
<dbReference type="PANTHER" id="PTHR45632:SF3">
    <property type="entry name" value="KELCH-LIKE PROTEIN 32"/>
    <property type="match status" value="1"/>
</dbReference>
<evidence type="ECO:0000259" key="3">
    <source>
        <dbReference type="PROSITE" id="PS50093"/>
    </source>
</evidence>
<keyword evidence="5" id="KW-1185">Reference proteome</keyword>
<keyword evidence="2" id="KW-0677">Repeat</keyword>
<organism evidence="4 5">
    <name type="scientific">Flaviaesturariibacter amylovorans</name>
    <dbReference type="NCBI Taxonomy" id="1084520"/>
    <lineage>
        <taxon>Bacteria</taxon>
        <taxon>Pseudomonadati</taxon>
        <taxon>Bacteroidota</taxon>
        <taxon>Chitinophagia</taxon>
        <taxon>Chitinophagales</taxon>
        <taxon>Chitinophagaceae</taxon>
        <taxon>Flaviaestuariibacter</taxon>
    </lineage>
</organism>